<gene>
    <name evidence="2" type="ORF">DZF91_01845</name>
</gene>
<dbReference type="AlphaFoldDB" id="A0A372JTE6"/>
<feature type="region of interest" description="Disordered" evidence="1">
    <location>
        <begin position="92"/>
        <end position="129"/>
    </location>
</feature>
<dbReference type="Proteomes" id="UP000261811">
    <property type="component" value="Unassembled WGS sequence"/>
</dbReference>
<proteinExistence type="predicted"/>
<protein>
    <submittedName>
        <fullName evidence="2">Uncharacterized protein</fullName>
    </submittedName>
</protein>
<name>A0A372JTE6_9ACTN</name>
<evidence type="ECO:0000256" key="1">
    <source>
        <dbReference type="SAM" id="MobiDB-lite"/>
    </source>
</evidence>
<accession>A0A372JTE6</accession>
<reference evidence="2 3" key="1">
    <citation type="submission" date="2018-08" db="EMBL/GenBank/DDBJ databases">
        <title>Actinomadura jelena sp. nov., a novel Actinomycete isolated from soil in Chad.</title>
        <authorList>
            <person name="Shi L."/>
        </authorList>
    </citation>
    <scope>NUCLEOTIDE SEQUENCE [LARGE SCALE GENOMIC DNA]</scope>
    <source>
        <strain evidence="2 3">NEAU-G17</strain>
    </source>
</reference>
<organism evidence="2 3">
    <name type="scientific">Actinomadura logoneensis</name>
    <dbReference type="NCBI Taxonomy" id="2293572"/>
    <lineage>
        <taxon>Bacteria</taxon>
        <taxon>Bacillati</taxon>
        <taxon>Actinomycetota</taxon>
        <taxon>Actinomycetes</taxon>
        <taxon>Streptosporangiales</taxon>
        <taxon>Thermomonosporaceae</taxon>
        <taxon>Actinomadura</taxon>
    </lineage>
</organism>
<evidence type="ECO:0000313" key="3">
    <source>
        <dbReference type="Proteomes" id="UP000261811"/>
    </source>
</evidence>
<feature type="compositionally biased region" description="Basic and acidic residues" evidence="1">
    <location>
        <begin position="104"/>
        <end position="129"/>
    </location>
</feature>
<dbReference type="EMBL" id="QURH01000034">
    <property type="protein sequence ID" value="RFU43305.1"/>
    <property type="molecule type" value="Genomic_DNA"/>
</dbReference>
<keyword evidence="3" id="KW-1185">Reference proteome</keyword>
<sequence>MEAFQALGVDQALISYRRPAVSRATEAAGAVERGLARAMVQTQTGPDSAAVMVPNSRRIPPRRQVRMEADQAEARRMDLRMEISQVPRLVRAVDEAPATSRRAAARDTTRRDEGSSRPETLRSAKDRVAEAPSWTFPVAVVRAVDSSRRKAWGQEDG</sequence>
<comment type="caution">
    <text evidence="2">The sequence shown here is derived from an EMBL/GenBank/DDBJ whole genome shotgun (WGS) entry which is preliminary data.</text>
</comment>
<evidence type="ECO:0000313" key="2">
    <source>
        <dbReference type="EMBL" id="RFU43305.1"/>
    </source>
</evidence>